<reference evidence="5 6" key="2">
    <citation type="submission" date="2024-02" db="EMBL/GenBank/DDBJ databases">
        <title>The Genome Sequence of Enterococcus sp. DIV0159.</title>
        <authorList>
            <person name="Earl A."/>
            <person name="Manson A."/>
            <person name="Gilmore M."/>
            <person name="Sanders J."/>
            <person name="Shea T."/>
            <person name="Howe W."/>
            <person name="Livny J."/>
            <person name="Cuomo C."/>
            <person name="Neafsey D."/>
            <person name="Birren B."/>
        </authorList>
    </citation>
    <scope>NUCLEOTIDE SEQUENCE [LARGE SCALE GENOMIC DNA]</scope>
    <source>
        <strain evidence="5 6">665A</strain>
    </source>
</reference>
<proteinExistence type="predicted"/>
<name>A0ABV0ETL7_9ENTE</name>
<evidence type="ECO:0000256" key="2">
    <source>
        <dbReference type="ARBA" id="ARBA00023125"/>
    </source>
</evidence>
<sequence length="142" mass="15945">MKIEECINFLLSVSQHKVFKHYSQLLEEQGVTPAQAGILSCLWNKGQLTPKKIAEALHLEAPTISGILDKMQKLELIEREVDPNNRRVVLVSTTKKADNMQSAIESVTQRLNDDVLSAFSDEESQLLKKLLEKLISVELTSS</sequence>
<keyword evidence="1" id="KW-0805">Transcription regulation</keyword>
<reference evidence="5 6" key="1">
    <citation type="submission" date="2021-03" db="EMBL/GenBank/DDBJ databases">
        <authorList>
            <person name="Gilmore M.S."/>
            <person name="Schwartzman J."/>
            <person name="Van Tyne D."/>
            <person name="Martin M."/>
            <person name="Earl A.M."/>
            <person name="Manson A.L."/>
            <person name="Straub T."/>
            <person name="Salamzade R."/>
            <person name="Saavedra J."/>
            <person name="Lebreton F."/>
            <person name="Prichula J."/>
            <person name="Schaufler K."/>
            <person name="Gaca A."/>
            <person name="Sgardioli B."/>
            <person name="Wagenaar J."/>
            <person name="Strong T."/>
        </authorList>
    </citation>
    <scope>NUCLEOTIDE SEQUENCE [LARGE SCALE GENOMIC DNA]</scope>
    <source>
        <strain evidence="5 6">665A</strain>
    </source>
</reference>
<keyword evidence="6" id="KW-1185">Reference proteome</keyword>
<dbReference type="EMBL" id="JAFREL020000002">
    <property type="protein sequence ID" value="MEO1771132.1"/>
    <property type="molecule type" value="Genomic_DNA"/>
</dbReference>
<dbReference type="RefSeq" id="WP_207702247.1">
    <property type="nucleotide sequence ID" value="NZ_JAFREL020000002.1"/>
</dbReference>
<dbReference type="Pfam" id="PF01047">
    <property type="entry name" value="MarR"/>
    <property type="match status" value="1"/>
</dbReference>
<evidence type="ECO:0000256" key="1">
    <source>
        <dbReference type="ARBA" id="ARBA00023015"/>
    </source>
</evidence>
<dbReference type="InterPro" id="IPR000835">
    <property type="entry name" value="HTH_MarR-typ"/>
</dbReference>
<evidence type="ECO:0000256" key="3">
    <source>
        <dbReference type="ARBA" id="ARBA00023163"/>
    </source>
</evidence>
<evidence type="ECO:0000313" key="6">
    <source>
        <dbReference type="Proteomes" id="UP000664357"/>
    </source>
</evidence>
<dbReference type="PROSITE" id="PS50995">
    <property type="entry name" value="HTH_MARR_2"/>
    <property type="match status" value="1"/>
</dbReference>
<protein>
    <recommendedName>
        <fullName evidence="4">HTH marR-type domain-containing protein</fullName>
    </recommendedName>
</protein>
<dbReference type="Gene3D" id="1.10.10.10">
    <property type="entry name" value="Winged helix-like DNA-binding domain superfamily/Winged helix DNA-binding domain"/>
    <property type="match status" value="1"/>
</dbReference>
<dbReference type="PANTHER" id="PTHR42756:SF1">
    <property type="entry name" value="TRANSCRIPTIONAL REPRESSOR OF EMRAB OPERON"/>
    <property type="match status" value="1"/>
</dbReference>
<evidence type="ECO:0000313" key="5">
    <source>
        <dbReference type="EMBL" id="MEO1771132.1"/>
    </source>
</evidence>
<feature type="domain" description="HTH marR-type" evidence="4">
    <location>
        <begin position="1"/>
        <end position="136"/>
    </location>
</feature>
<dbReference type="SUPFAM" id="SSF46785">
    <property type="entry name" value="Winged helix' DNA-binding domain"/>
    <property type="match status" value="1"/>
</dbReference>
<comment type="caution">
    <text evidence="5">The sequence shown here is derived from an EMBL/GenBank/DDBJ whole genome shotgun (WGS) entry which is preliminary data.</text>
</comment>
<dbReference type="Proteomes" id="UP000664357">
    <property type="component" value="Unassembled WGS sequence"/>
</dbReference>
<keyword evidence="3" id="KW-0804">Transcription</keyword>
<dbReference type="PANTHER" id="PTHR42756">
    <property type="entry name" value="TRANSCRIPTIONAL REGULATOR, MARR"/>
    <property type="match status" value="1"/>
</dbReference>
<organism evidence="5 6">
    <name type="scientific">Candidatus Enterococcus ferrettii</name>
    <dbReference type="NCBI Taxonomy" id="2815324"/>
    <lineage>
        <taxon>Bacteria</taxon>
        <taxon>Bacillati</taxon>
        <taxon>Bacillota</taxon>
        <taxon>Bacilli</taxon>
        <taxon>Lactobacillales</taxon>
        <taxon>Enterococcaceae</taxon>
        <taxon>Enterococcus</taxon>
    </lineage>
</organism>
<dbReference type="InterPro" id="IPR036388">
    <property type="entry name" value="WH-like_DNA-bd_sf"/>
</dbReference>
<accession>A0ABV0ETL7</accession>
<keyword evidence="2" id="KW-0238">DNA-binding</keyword>
<evidence type="ECO:0000259" key="4">
    <source>
        <dbReference type="PROSITE" id="PS50995"/>
    </source>
</evidence>
<dbReference type="InterPro" id="IPR036390">
    <property type="entry name" value="WH_DNA-bd_sf"/>
</dbReference>
<dbReference type="SMART" id="SM00347">
    <property type="entry name" value="HTH_MARR"/>
    <property type="match status" value="1"/>
</dbReference>
<gene>
    <name evidence="5" type="ORF">JZO67_003107</name>
</gene>
<dbReference type="PRINTS" id="PR00598">
    <property type="entry name" value="HTHMARR"/>
</dbReference>